<dbReference type="GO" id="GO:0051539">
    <property type="term" value="F:4 iron, 4 sulfur cluster binding"/>
    <property type="evidence" value="ECO:0007669"/>
    <property type="project" value="UniProtKB-KW"/>
</dbReference>
<dbReference type="AlphaFoldDB" id="A0A523XK40"/>
<name>A0A523XK40_UNCT6</name>
<comment type="cofactor">
    <cofactor evidence="1">
        <name>[4Fe-4S] cluster</name>
        <dbReference type="ChEBI" id="CHEBI:49883"/>
    </cofactor>
</comment>
<keyword evidence="5" id="KW-0408">Iron</keyword>
<protein>
    <submittedName>
        <fullName evidence="9">Radical SAM protein</fullName>
    </submittedName>
</protein>
<dbReference type="SFLD" id="SFLDG01067">
    <property type="entry name" value="SPASM/twitch_domain_containing"/>
    <property type="match status" value="1"/>
</dbReference>
<dbReference type="Pfam" id="PF13186">
    <property type="entry name" value="SPASM"/>
    <property type="match status" value="1"/>
</dbReference>
<keyword evidence="2" id="KW-0004">4Fe-4S</keyword>
<proteinExistence type="predicted"/>
<keyword evidence="6" id="KW-0411">Iron-sulfur</keyword>
<evidence type="ECO:0000256" key="6">
    <source>
        <dbReference type="ARBA" id="ARBA00023014"/>
    </source>
</evidence>
<reference evidence="9 10" key="1">
    <citation type="submission" date="2019-03" db="EMBL/GenBank/DDBJ databases">
        <title>Metabolic potential of uncultured bacteria and archaea associated with petroleum seepage in deep-sea sediments.</title>
        <authorList>
            <person name="Dong X."/>
            <person name="Hubert C."/>
        </authorList>
    </citation>
    <scope>NUCLEOTIDE SEQUENCE [LARGE SCALE GENOMIC DNA]</scope>
    <source>
        <strain evidence="9">E29_bin36</strain>
    </source>
</reference>
<dbReference type="EMBL" id="SOIP01000405">
    <property type="protein sequence ID" value="TET79664.1"/>
    <property type="molecule type" value="Genomic_DNA"/>
</dbReference>
<dbReference type="InterPro" id="IPR050377">
    <property type="entry name" value="Radical_SAM_PqqE_MftC-like"/>
</dbReference>
<dbReference type="InterPro" id="IPR017200">
    <property type="entry name" value="PqqE-like"/>
</dbReference>
<evidence type="ECO:0000256" key="2">
    <source>
        <dbReference type="ARBA" id="ARBA00022485"/>
    </source>
</evidence>
<dbReference type="InterPro" id="IPR013785">
    <property type="entry name" value="Aldolase_TIM"/>
</dbReference>
<dbReference type="GO" id="GO:0003824">
    <property type="term" value="F:catalytic activity"/>
    <property type="evidence" value="ECO:0007669"/>
    <property type="project" value="InterPro"/>
</dbReference>
<evidence type="ECO:0000313" key="9">
    <source>
        <dbReference type="EMBL" id="TET79664.1"/>
    </source>
</evidence>
<evidence type="ECO:0000256" key="1">
    <source>
        <dbReference type="ARBA" id="ARBA00001966"/>
    </source>
</evidence>
<evidence type="ECO:0000256" key="3">
    <source>
        <dbReference type="ARBA" id="ARBA00022691"/>
    </source>
</evidence>
<evidence type="ECO:0000259" key="8">
    <source>
        <dbReference type="Pfam" id="PF13186"/>
    </source>
</evidence>
<dbReference type="PANTHER" id="PTHR11228:SF7">
    <property type="entry name" value="PQQA PEPTIDE CYCLASE"/>
    <property type="match status" value="1"/>
</dbReference>
<evidence type="ECO:0000313" key="10">
    <source>
        <dbReference type="Proteomes" id="UP000315534"/>
    </source>
</evidence>
<gene>
    <name evidence="9" type="ORF">E3J38_06930</name>
</gene>
<feature type="domain" description="4Fe4S-binding SPASM" evidence="8">
    <location>
        <begin position="239"/>
        <end position="295"/>
    </location>
</feature>
<evidence type="ECO:0000256" key="4">
    <source>
        <dbReference type="ARBA" id="ARBA00022723"/>
    </source>
</evidence>
<dbReference type="PIRSF" id="PIRSF037420">
    <property type="entry name" value="PQQ_syn_pqqE"/>
    <property type="match status" value="1"/>
</dbReference>
<dbReference type="InterPro" id="IPR007197">
    <property type="entry name" value="rSAM"/>
</dbReference>
<evidence type="ECO:0000259" key="7">
    <source>
        <dbReference type="Pfam" id="PF04055"/>
    </source>
</evidence>
<dbReference type="InterPro" id="IPR023885">
    <property type="entry name" value="4Fe4S-binding_SPASM_dom"/>
</dbReference>
<dbReference type="Pfam" id="PF04055">
    <property type="entry name" value="Radical_SAM"/>
    <property type="match status" value="1"/>
</dbReference>
<dbReference type="GO" id="GO:0046872">
    <property type="term" value="F:metal ion binding"/>
    <property type="evidence" value="ECO:0007669"/>
    <property type="project" value="UniProtKB-KW"/>
</dbReference>
<feature type="domain" description="Radical SAM core" evidence="7">
    <location>
        <begin position="11"/>
        <end position="163"/>
    </location>
</feature>
<comment type="caution">
    <text evidence="9">The sequence shown here is derived from an EMBL/GenBank/DDBJ whole genome shotgun (WGS) entry which is preliminary data.</text>
</comment>
<dbReference type="InterPro" id="IPR058240">
    <property type="entry name" value="rSAM_sf"/>
</dbReference>
<dbReference type="SUPFAM" id="SSF102114">
    <property type="entry name" value="Radical SAM enzymes"/>
    <property type="match status" value="1"/>
</dbReference>
<keyword evidence="3" id="KW-0949">S-adenosyl-L-methionine</keyword>
<dbReference type="CDD" id="cd01335">
    <property type="entry name" value="Radical_SAM"/>
    <property type="match status" value="1"/>
</dbReference>
<dbReference type="PANTHER" id="PTHR11228">
    <property type="entry name" value="RADICAL SAM DOMAIN PROTEIN"/>
    <property type="match status" value="1"/>
</dbReference>
<dbReference type="SFLD" id="SFLDS00029">
    <property type="entry name" value="Radical_SAM"/>
    <property type="match status" value="1"/>
</dbReference>
<accession>A0A523XK40</accession>
<organism evidence="9 10">
    <name type="scientific">candidate division TA06 bacterium</name>
    <dbReference type="NCBI Taxonomy" id="2250710"/>
    <lineage>
        <taxon>Bacteria</taxon>
        <taxon>Bacteria division TA06</taxon>
    </lineage>
</organism>
<dbReference type="CDD" id="cd21109">
    <property type="entry name" value="SPASM"/>
    <property type="match status" value="1"/>
</dbReference>
<evidence type="ECO:0000256" key="5">
    <source>
        <dbReference type="ARBA" id="ARBA00023004"/>
    </source>
</evidence>
<dbReference type="Gene3D" id="3.20.20.70">
    <property type="entry name" value="Aldolase class I"/>
    <property type="match status" value="1"/>
</dbReference>
<dbReference type="Proteomes" id="UP000315534">
    <property type="component" value="Unassembled WGS sequence"/>
</dbReference>
<keyword evidence="4" id="KW-0479">Metal-binding</keyword>
<sequence>MNFPVDALLAVTYRCNARCVMCNIWQTPMQDDLSPAEWANIPASLKDINISGGEPFLRDDLPEIVSVVKGKCPGAKLIISTNGIAVKRIERSMERIIHIDPRIGVGISIDGIGEVHDRTRGLKGAYEKAIQTLQLLKKLGIKNLRIAFTAVEDNIDQMKDVYDLSRRLEVEFSCVVAHDSDVYFKTSGLRLNSLGCLKEQLNLVAVSELKTFVPKRLLRSYFYSGLYGLVENGKRVLPCLAGEASFFLDPTGELYACNVLNSSMGNIRGEPFAKLWNSQKAAQVREKVANCRKPCWMMCSARSSIKKHPARVGLWILKNKTGIYLGKRSII</sequence>